<reference evidence="2" key="1">
    <citation type="submission" date="2021-01" db="EMBL/GenBank/DDBJ databases">
        <authorList>
            <consortium name="Genoscope - CEA"/>
            <person name="William W."/>
        </authorList>
    </citation>
    <scope>NUCLEOTIDE SEQUENCE</scope>
</reference>
<dbReference type="EMBL" id="CAJJDN010000076">
    <property type="protein sequence ID" value="CAD8101508.1"/>
    <property type="molecule type" value="Genomic_DNA"/>
</dbReference>
<name>A0A8S1PGD8_9CILI</name>
<dbReference type="InterPro" id="IPR001680">
    <property type="entry name" value="WD40_rpt"/>
</dbReference>
<organism evidence="2 3">
    <name type="scientific">Paramecium sonneborni</name>
    <dbReference type="NCBI Taxonomy" id="65129"/>
    <lineage>
        <taxon>Eukaryota</taxon>
        <taxon>Sar</taxon>
        <taxon>Alveolata</taxon>
        <taxon>Ciliophora</taxon>
        <taxon>Intramacronucleata</taxon>
        <taxon>Oligohymenophorea</taxon>
        <taxon>Peniculida</taxon>
        <taxon>Parameciidae</taxon>
        <taxon>Paramecium</taxon>
    </lineage>
</organism>
<evidence type="ECO:0008006" key="4">
    <source>
        <dbReference type="Google" id="ProtNLM"/>
    </source>
</evidence>
<proteinExistence type="predicted"/>
<evidence type="ECO:0000256" key="1">
    <source>
        <dbReference type="PROSITE-ProRule" id="PRU00221"/>
    </source>
</evidence>
<protein>
    <recommendedName>
        <fullName evidence="4">WD40-repeat-containing domain</fullName>
    </recommendedName>
</protein>
<accession>A0A8S1PGD8</accession>
<dbReference type="Proteomes" id="UP000692954">
    <property type="component" value="Unassembled WGS sequence"/>
</dbReference>
<keyword evidence="1" id="KW-0853">WD repeat</keyword>
<dbReference type="SMART" id="SM00320">
    <property type="entry name" value="WD40"/>
    <property type="match status" value="3"/>
</dbReference>
<dbReference type="Pfam" id="PF00400">
    <property type="entry name" value="WD40"/>
    <property type="match status" value="1"/>
</dbReference>
<gene>
    <name evidence="2" type="ORF">PSON_ATCC_30995.1.T0760020</name>
</gene>
<dbReference type="OrthoDB" id="307145at2759"/>
<feature type="repeat" description="WD" evidence="1">
    <location>
        <begin position="109"/>
        <end position="145"/>
    </location>
</feature>
<dbReference type="PANTHER" id="PTHR19920">
    <property type="entry name" value="WD40 PROTEIN CIAO1"/>
    <property type="match status" value="1"/>
</dbReference>
<sequence length="352" mass="41209">MGNQLQQYHQLIFELDESCTFKMSYPCSALAINKNGSLILTNIFSIILLIGFNGKSCKYISEVQKHKNAISILKFLKLRQQFISASSDSIIIWALNHNYGTRNKFIQKLQGHKDLITSLEIHHLNEDLMVSGDYDKRIKIWSMENIYGKQNSTQQWKCIHEIRELKSQVLSLSINNTGNQIIACDRDSFILVIEKSKYENTWFLKQKIDVDQLEGSGVNFIKEDKFIFQSNRNNTLDLYQLKQEGKYIKDDQLQLGNSKQNQMRQTSIFNLEQQILTIKKGNKLFIIRFEENNETKKRNGNNKKFEIKYLQKIVFKTIFFHRAITDDGKYLIIKEGVSKSIQIWKLKKGLEN</sequence>
<dbReference type="GO" id="GO:0016226">
    <property type="term" value="P:iron-sulfur cluster assembly"/>
    <property type="evidence" value="ECO:0007669"/>
    <property type="project" value="TreeGrafter"/>
</dbReference>
<dbReference type="PANTHER" id="PTHR19920:SF0">
    <property type="entry name" value="CYTOSOLIC IRON-SULFUR PROTEIN ASSEMBLY PROTEIN CIAO1-RELATED"/>
    <property type="match status" value="1"/>
</dbReference>
<comment type="caution">
    <text evidence="2">The sequence shown here is derived from an EMBL/GenBank/DDBJ whole genome shotgun (WGS) entry which is preliminary data.</text>
</comment>
<dbReference type="PROSITE" id="PS50082">
    <property type="entry name" value="WD_REPEATS_2"/>
    <property type="match status" value="1"/>
</dbReference>
<evidence type="ECO:0000313" key="2">
    <source>
        <dbReference type="EMBL" id="CAD8101508.1"/>
    </source>
</evidence>
<dbReference type="PROSITE" id="PS50294">
    <property type="entry name" value="WD_REPEATS_REGION"/>
    <property type="match status" value="1"/>
</dbReference>
<evidence type="ECO:0000313" key="3">
    <source>
        <dbReference type="Proteomes" id="UP000692954"/>
    </source>
</evidence>
<dbReference type="AlphaFoldDB" id="A0A8S1PGD8"/>
<dbReference type="GO" id="GO:0097361">
    <property type="term" value="C:cytosolic [4Fe-4S] assembly targeting complex"/>
    <property type="evidence" value="ECO:0007669"/>
    <property type="project" value="TreeGrafter"/>
</dbReference>
<keyword evidence="3" id="KW-1185">Reference proteome</keyword>